<comment type="caution">
    <text evidence="3">The sequence shown here is derived from an EMBL/GenBank/DDBJ whole genome shotgun (WGS) entry which is preliminary data.</text>
</comment>
<sequence>MITSVQGVEAVVRRVLWLIRNPEVKILVFSTWSEVLQLLEHALSTNHVPCVRAKTRKDLERAIQDFRAPRQKGAQSLQTILLHLKQGGNGLNLTEAQHVIMMEPIFDPAVEQQAIGRIHRIGQTQATTVHRFVVERSVEQNVHRICSARMAAMDMRGSTKTIETPLTVRDVALLLDESWGAPVHASSEAGPSGLHERPY</sequence>
<name>A0AAV1HV24_9CHLO</name>
<dbReference type="PANTHER" id="PTHR45865:SF1">
    <property type="entry name" value="E3 UBIQUITIN-PROTEIN LIGASE SHPRH"/>
    <property type="match status" value="1"/>
</dbReference>
<evidence type="ECO:0000256" key="1">
    <source>
        <dbReference type="ARBA" id="ARBA00022801"/>
    </source>
</evidence>
<dbReference type="InterPro" id="IPR052583">
    <property type="entry name" value="ATP-helicase/E3_Ub-Ligase"/>
</dbReference>
<dbReference type="GO" id="GO:0016787">
    <property type="term" value="F:hydrolase activity"/>
    <property type="evidence" value="ECO:0007669"/>
    <property type="project" value="UniProtKB-KW"/>
</dbReference>
<dbReference type="Pfam" id="PF00271">
    <property type="entry name" value="Helicase_C"/>
    <property type="match status" value="1"/>
</dbReference>
<protein>
    <recommendedName>
        <fullName evidence="2">Helicase C-terminal domain-containing protein</fullName>
    </recommendedName>
</protein>
<evidence type="ECO:0000313" key="4">
    <source>
        <dbReference type="Proteomes" id="UP001314263"/>
    </source>
</evidence>
<reference evidence="3 4" key="1">
    <citation type="submission" date="2023-10" db="EMBL/GenBank/DDBJ databases">
        <authorList>
            <person name="Maclean D."/>
            <person name="Macfadyen A."/>
        </authorList>
    </citation>
    <scope>NUCLEOTIDE SEQUENCE [LARGE SCALE GENOMIC DNA]</scope>
</reference>
<dbReference type="Gene3D" id="3.40.50.300">
    <property type="entry name" value="P-loop containing nucleotide triphosphate hydrolases"/>
    <property type="match status" value="1"/>
</dbReference>
<dbReference type="PROSITE" id="PS51194">
    <property type="entry name" value="HELICASE_CTER"/>
    <property type="match status" value="1"/>
</dbReference>
<keyword evidence="1" id="KW-0378">Hydrolase</keyword>
<evidence type="ECO:0000313" key="3">
    <source>
        <dbReference type="EMBL" id="CAK0735083.1"/>
    </source>
</evidence>
<dbReference type="PANTHER" id="PTHR45865">
    <property type="entry name" value="E3 UBIQUITIN-PROTEIN LIGASE SHPRH FAMILY MEMBER"/>
    <property type="match status" value="1"/>
</dbReference>
<dbReference type="InterPro" id="IPR049730">
    <property type="entry name" value="SNF2/RAD54-like_C"/>
</dbReference>
<dbReference type="SUPFAM" id="SSF52540">
    <property type="entry name" value="P-loop containing nucleoside triphosphate hydrolases"/>
    <property type="match status" value="1"/>
</dbReference>
<dbReference type="EMBL" id="CAUYUE010000001">
    <property type="protein sequence ID" value="CAK0735083.1"/>
    <property type="molecule type" value="Genomic_DNA"/>
</dbReference>
<dbReference type="CDD" id="cd18793">
    <property type="entry name" value="SF2_C_SNF"/>
    <property type="match status" value="1"/>
</dbReference>
<gene>
    <name evidence="3" type="ORF">CVIRNUC_000525</name>
</gene>
<dbReference type="InterPro" id="IPR027417">
    <property type="entry name" value="P-loop_NTPase"/>
</dbReference>
<dbReference type="SMART" id="SM00490">
    <property type="entry name" value="HELICc"/>
    <property type="match status" value="1"/>
</dbReference>
<evidence type="ECO:0000259" key="2">
    <source>
        <dbReference type="PROSITE" id="PS51194"/>
    </source>
</evidence>
<organism evidence="3 4">
    <name type="scientific">Coccomyxa viridis</name>
    <dbReference type="NCBI Taxonomy" id="1274662"/>
    <lineage>
        <taxon>Eukaryota</taxon>
        <taxon>Viridiplantae</taxon>
        <taxon>Chlorophyta</taxon>
        <taxon>core chlorophytes</taxon>
        <taxon>Trebouxiophyceae</taxon>
        <taxon>Trebouxiophyceae incertae sedis</taxon>
        <taxon>Coccomyxaceae</taxon>
        <taxon>Coccomyxa</taxon>
    </lineage>
</organism>
<dbReference type="AlphaFoldDB" id="A0AAV1HV24"/>
<dbReference type="InterPro" id="IPR001650">
    <property type="entry name" value="Helicase_C-like"/>
</dbReference>
<accession>A0AAV1HV24</accession>
<dbReference type="Proteomes" id="UP001314263">
    <property type="component" value="Unassembled WGS sequence"/>
</dbReference>
<keyword evidence="4" id="KW-1185">Reference proteome</keyword>
<feature type="domain" description="Helicase C-terminal" evidence="2">
    <location>
        <begin position="11"/>
        <end position="172"/>
    </location>
</feature>
<proteinExistence type="predicted"/>